<evidence type="ECO:0000313" key="1">
    <source>
        <dbReference type="EMBL" id="JAD64196.1"/>
    </source>
</evidence>
<reference evidence="1" key="1">
    <citation type="submission" date="2014-09" db="EMBL/GenBank/DDBJ databases">
        <authorList>
            <person name="Magalhaes I.L.F."/>
            <person name="Oliveira U."/>
            <person name="Santos F.R."/>
            <person name="Vidigal T.H.D.A."/>
            <person name="Brescovit A.D."/>
            <person name="Santos A.J."/>
        </authorList>
    </citation>
    <scope>NUCLEOTIDE SEQUENCE</scope>
    <source>
        <tissue evidence="1">Shoot tissue taken approximately 20 cm above the soil surface</tissue>
    </source>
</reference>
<sequence length="77" mass="8362">MTSTTMMSSATAASNHPSIAAALVDAHPRLRKNAGKCTLSLVGRNSPDYMHQWCTPLDLSFSVRVRNCVVLALLLMM</sequence>
<dbReference type="AlphaFoldDB" id="A0A0A9BLF8"/>
<reference evidence="1" key="2">
    <citation type="journal article" date="2015" name="Data Brief">
        <title>Shoot transcriptome of the giant reed, Arundo donax.</title>
        <authorList>
            <person name="Barrero R.A."/>
            <person name="Guerrero F.D."/>
            <person name="Moolhuijzen P."/>
            <person name="Goolsby J.A."/>
            <person name="Tidwell J."/>
            <person name="Bellgard S.E."/>
            <person name="Bellgard M.I."/>
        </authorList>
    </citation>
    <scope>NUCLEOTIDE SEQUENCE</scope>
    <source>
        <tissue evidence="1">Shoot tissue taken approximately 20 cm above the soil surface</tissue>
    </source>
</reference>
<name>A0A0A9BLF8_ARUDO</name>
<organism evidence="1">
    <name type="scientific">Arundo donax</name>
    <name type="common">Giant reed</name>
    <name type="synonym">Donax arundinaceus</name>
    <dbReference type="NCBI Taxonomy" id="35708"/>
    <lineage>
        <taxon>Eukaryota</taxon>
        <taxon>Viridiplantae</taxon>
        <taxon>Streptophyta</taxon>
        <taxon>Embryophyta</taxon>
        <taxon>Tracheophyta</taxon>
        <taxon>Spermatophyta</taxon>
        <taxon>Magnoliopsida</taxon>
        <taxon>Liliopsida</taxon>
        <taxon>Poales</taxon>
        <taxon>Poaceae</taxon>
        <taxon>PACMAD clade</taxon>
        <taxon>Arundinoideae</taxon>
        <taxon>Arundineae</taxon>
        <taxon>Arundo</taxon>
    </lineage>
</organism>
<dbReference type="EMBL" id="GBRH01233699">
    <property type="protein sequence ID" value="JAD64196.1"/>
    <property type="molecule type" value="Transcribed_RNA"/>
</dbReference>
<accession>A0A0A9BLF8</accession>
<protein>
    <submittedName>
        <fullName evidence="1">Uncharacterized protein</fullName>
    </submittedName>
</protein>
<proteinExistence type="predicted"/>